<dbReference type="EMBL" id="JAPZBO010000002">
    <property type="protein sequence ID" value="KAJ5323645.1"/>
    <property type="molecule type" value="Genomic_DNA"/>
</dbReference>
<reference evidence="2" key="1">
    <citation type="submission" date="2022-12" db="EMBL/GenBank/DDBJ databases">
        <authorList>
            <person name="Petersen C."/>
        </authorList>
    </citation>
    <scope>NUCLEOTIDE SEQUENCE</scope>
    <source>
        <strain evidence="2">IBT 21472</strain>
    </source>
</reference>
<accession>A0A9W9U7G2</accession>
<dbReference type="Proteomes" id="UP001147746">
    <property type="component" value="Unassembled WGS sequence"/>
</dbReference>
<organism evidence="2 3">
    <name type="scientific">Penicillium atrosanguineum</name>
    <dbReference type="NCBI Taxonomy" id="1132637"/>
    <lineage>
        <taxon>Eukaryota</taxon>
        <taxon>Fungi</taxon>
        <taxon>Dikarya</taxon>
        <taxon>Ascomycota</taxon>
        <taxon>Pezizomycotina</taxon>
        <taxon>Eurotiomycetes</taxon>
        <taxon>Eurotiomycetidae</taxon>
        <taxon>Eurotiales</taxon>
        <taxon>Aspergillaceae</taxon>
        <taxon>Penicillium</taxon>
    </lineage>
</organism>
<proteinExistence type="predicted"/>
<name>A0A9W9U7G2_9EURO</name>
<dbReference type="AlphaFoldDB" id="A0A9W9U7G2"/>
<feature type="compositionally biased region" description="Basic and acidic residues" evidence="1">
    <location>
        <begin position="38"/>
        <end position="52"/>
    </location>
</feature>
<reference evidence="2" key="2">
    <citation type="journal article" date="2023" name="IMA Fungus">
        <title>Comparative genomic study of the Penicillium genus elucidates a diverse pangenome and 15 lateral gene transfer events.</title>
        <authorList>
            <person name="Petersen C."/>
            <person name="Sorensen T."/>
            <person name="Nielsen M.R."/>
            <person name="Sondergaard T.E."/>
            <person name="Sorensen J.L."/>
            <person name="Fitzpatrick D.A."/>
            <person name="Frisvad J.C."/>
            <person name="Nielsen K.L."/>
        </authorList>
    </citation>
    <scope>NUCLEOTIDE SEQUENCE</scope>
    <source>
        <strain evidence="2">IBT 21472</strain>
    </source>
</reference>
<gene>
    <name evidence="2" type="ORF">N7476_002245</name>
</gene>
<sequence length="289" mass="32936">MALPLQELISPPQEETPTAQEDISPPQNETSLPQDEISLPHREETSLSKEETSPPEEETLSRQHHAPIVSVAAKALAEKNIPVVEYGEQIQWRYGDPVVLLRVEWAVPDELLSLASEILSDQGFPPMSLSTGAAAYYGEWDRACTIHRLGERCPVYLYPLSFVGLELQDTYKVKSTFDRTLKILTPKPNKYMVSLLRHLLNHPLDDSFRLRVKDDLLSFICFYILREKPLNTKDGECDDDENEEDYQNRVGEALREIETWDWGADGKDYLSISESVIRDCRAIDQLTSC</sequence>
<evidence type="ECO:0000313" key="2">
    <source>
        <dbReference type="EMBL" id="KAJ5323645.1"/>
    </source>
</evidence>
<feature type="compositionally biased region" description="Polar residues" evidence="1">
    <location>
        <begin position="13"/>
        <end position="33"/>
    </location>
</feature>
<keyword evidence="3" id="KW-1185">Reference proteome</keyword>
<protein>
    <submittedName>
        <fullName evidence="2">Uncharacterized protein</fullName>
    </submittedName>
</protein>
<comment type="caution">
    <text evidence="2">The sequence shown here is derived from an EMBL/GenBank/DDBJ whole genome shotgun (WGS) entry which is preliminary data.</text>
</comment>
<evidence type="ECO:0000256" key="1">
    <source>
        <dbReference type="SAM" id="MobiDB-lite"/>
    </source>
</evidence>
<feature type="region of interest" description="Disordered" evidence="1">
    <location>
        <begin position="1"/>
        <end position="64"/>
    </location>
</feature>
<evidence type="ECO:0000313" key="3">
    <source>
        <dbReference type="Proteomes" id="UP001147746"/>
    </source>
</evidence>